<gene>
    <name evidence="1" type="ORF">A5821_001154</name>
</gene>
<reference evidence="1 2" key="2">
    <citation type="submission" date="2024-03" db="EMBL/GenBank/DDBJ databases">
        <title>The Genome Sequence of Enterococcus sp. DIV0205d.</title>
        <authorList>
            <consortium name="The Broad Institute Genomics Platform"/>
            <consortium name="The Broad Institute Microbial Omics Core"/>
            <consortium name="The Broad Institute Genomic Center for Infectious Diseases"/>
            <person name="Earl A."/>
            <person name="Manson A."/>
            <person name="Gilmore M."/>
            <person name="Schwartman J."/>
            <person name="Shea T."/>
            <person name="Abouelleil A."/>
            <person name="Cao P."/>
            <person name="Chapman S."/>
            <person name="Cusick C."/>
            <person name="Young S."/>
            <person name="Neafsey D."/>
            <person name="Nusbaum C."/>
            <person name="Birren B."/>
        </authorList>
    </citation>
    <scope>NUCLEOTIDE SEQUENCE [LARGE SCALE GENOMIC DNA]</scope>
    <source>
        <strain evidence="1 2">7F3_DIV0205</strain>
    </source>
</reference>
<evidence type="ECO:0000313" key="1">
    <source>
        <dbReference type="EMBL" id="WYK00060.1"/>
    </source>
</evidence>
<dbReference type="AlphaFoldDB" id="A0AAQ3W784"/>
<protein>
    <submittedName>
        <fullName evidence="1">Uncharacterized protein</fullName>
    </submittedName>
</protein>
<reference evidence="2" key="1">
    <citation type="submission" date="2017-05" db="EMBL/GenBank/DDBJ databases">
        <title>The Genome Sequence of EEnterococcus faecalis 9F2_4866.</title>
        <authorList>
            <consortium name="The Broad Institute Genomics Platform"/>
            <consortium name="The Broad Institute Genomic Center for Infectious Diseases"/>
            <person name="Earl A."/>
            <person name="Manson A."/>
            <person name="Schwartman J."/>
            <person name="Gilmore M."/>
            <person name="Abouelleil A."/>
            <person name="Cao P."/>
            <person name="Chapman S."/>
            <person name="Cusick C."/>
            <person name="Shea T."/>
            <person name="Young S."/>
            <person name="Neafsey D."/>
            <person name="Nusbaum C."/>
            <person name="Birren B."/>
        </authorList>
    </citation>
    <scope>NUCLEOTIDE SEQUENCE [LARGE SCALE GENOMIC DNA]</scope>
    <source>
        <strain evidence="2">7F3_DIV0205</strain>
    </source>
</reference>
<dbReference type="EMBL" id="CP147244">
    <property type="protein sequence ID" value="WYK00060.1"/>
    <property type="molecule type" value="Genomic_DNA"/>
</dbReference>
<proteinExistence type="predicted"/>
<dbReference type="RefSeq" id="WP_086313629.1">
    <property type="nucleotide sequence ID" value="NZ_CP147244.1"/>
</dbReference>
<dbReference type="Proteomes" id="UP000194948">
    <property type="component" value="Chromosome"/>
</dbReference>
<organism evidence="1 2">
    <name type="scientific">Candidatus Enterococcus palustris</name>
    <dbReference type="NCBI Taxonomy" id="1834189"/>
    <lineage>
        <taxon>Bacteria</taxon>
        <taxon>Bacillati</taxon>
        <taxon>Bacillota</taxon>
        <taxon>Bacilli</taxon>
        <taxon>Lactobacillales</taxon>
        <taxon>Enterococcaceae</taxon>
        <taxon>Enterococcus</taxon>
    </lineage>
</organism>
<name>A0AAQ3W784_9ENTE</name>
<keyword evidence="2" id="KW-1185">Reference proteome</keyword>
<accession>A0AAQ3W784</accession>
<evidence type="ECO:0000313" key="2">
    <source>
        <dbReference type="Proteomes" id="UP000194948"/>
    </source>
</evidence>
<sequence>MEDFFEKVADEINHEYEPGIGAEIRSFVEYQGEDIKESNLSFDRENEIFILKVSTNELEKEAIQQLFMKLVFFLEYPNATFYTTNQTDKSLHYRLISYTKKNIGFVLDVEFF</sequence>